<dbReference type="InterPro" id="IPR047142">
    <property type="entry name" value="OryJ/VirC-like"/>
</dbReference>
<evidence type="ECO:0000313" key="3">
    <source>
        <dbReference type="Proteomes" id="UP000482960"/>
    </source>
</evidence>
<protein>
    <submittedName>
        <fullName evidence="2">Cupin</fullName>
    </submittedName>
</protein>
<evidence type="ECO:0000313" key="2">
    <source>
        <dbReference type="EMBL" id="GFJ87794.1"/>
    </source>
</evidence>
<reference evidence="2 3" key="2">
    <citation type="submission" date="2020-03" db="EMBL/GenBank/DDBJ databases">
        <authorList>
            <person name="Ichikawa N."/>
            <person name="Kimura A."/>
            <person name="Kitahashi Y."/>
            <person name="Uohara A."/>
        </authorList>
    </citation>
    <scope>NUCLEOTIDE SEQUENCE [LARGE SCALE GENOMIC DNA]</scope>
    <source>
        <strain evidence="2 3">NBRC 108638</strain>
    </source>
</reference>
<sequence>MSAGDGNVRTGRVRRVVTGIDEQGRSVILSDGEAPNVFRSPTVPGFGAVQVWTTAPGPVRNDGAADAAGADVEIPMYPPLGGTVFRVADFPPDTAYGEVGKDQLFSDIGGEHARDGATHSGDRHFWFHKTDSIDFGVVLEGEIWMLLDEGECLLRAGDVIVQRGTAHSWSNRSGKPCRIAFLLLGALPVAGITADEETFAQWPA</sequence>
<dbReference type="Gene3D" id="2.60.120.10">
    <property type="entry name" value="Jelly Rolls"/>
    <property type="match status" value="1"/>
</dbReference>
<gene>
    <name evidence="2" type="ORF">Prum_014360</name>
</gene>
<dbReference type="SUPFAM" id="SSF51182">
    <property type="entry name" value="RmlC-like cupins"/>
    <property type="match status" value="1"/>
</dbReference>
<dbReference type="CDD" id="cd02231">
    <property type="entry name" value="cupin_BLL6423-like"/>
    <property type="match status" value="1"/>
</dbReference>
<dbReference type="PANTHER" id="PTHR36156:SF2">
    <property type="entry name" value="CUPIN TYPE-2 DOMAIN-CONTAINING PROTEIN"/>
    <property type="match status" value="1"/>
</dbReference>
<keyword evidence="3" id="KW-1185">Reference proteome</keyword>
<dbReference type="InterPro" id="IPR013096">
    <property type="entry name" value="Cupin_2"/>
</dbReference>
<dbReference type="InterPro" id="IPR011051">
    <property type="entry name" value="RmlC_Cupin_sf"/>
</dbReference>
<accession>A0A6V8KVE4</accession>
<evidence type="ECO:0000259" key="1">
    <source>
        <dbReference type="Pfam" id="PF07883"/>
    </source>
</evidence>
<proteinExistence type="predicted"/>
<dbReference type="Pfam" id="PF07883">
    <property type="entry name" value="Cupin_2"/>
    <property type="match status" value="1"/>
</dbReference>
<dbReference type="InterPro" id="IPR014710">
    <property type="entry name" value="RmlC-like_jellyroll"/>
</dbReference>
<reference evidence="2 3" key="1">
    <citation type="submission" date="2020-03" db="EMBL/GenBank/DDBJ databases">
        <title>Whole genome shotgun sequence of Phytohabitans rumicis NBRC 108638.</title>
        <authorList>
            <person name="Komaki H."/>
            <person name="Tamura T."/>
        </authorList>
    </citation>
    <scope>NUCLEOTIDE SEQUENCE [LARGE SCALE GENOMIC DNA]</scope>
    <source>
        <strain evidence="2 3">NBRC 108638</strain>
    </source>
</reference>
<dbReference type="AlphaFoldDB" id="A0A6V8KVE4"/>
<feature type="domain" description="Cupin type-2" evidence="1">
    <location>
        <begin position="125"/>
        <end position="179"/>
    </location>
</feature>
<dbReference type="EMBL" id="BLPG01000001">
    <property type="protein sequence ID" value="GFJ87794.1"/>
    <property type="molecule type" value="Genomic_DNA"/>
</dbReference>
<comment type="caution">
    <text evidence="2">The sequence shown here is derived from an EMBL/GenBank/DDBJ whole genome shotgun (WGS) entry which is preliminary data.</text>
</comment>
<name>A0A6V8KVE4_9ACTN</name>
<dbReference type="PANTHER" id="PTHR36156">
    <property type="entry name" value="SLR2101 PROTEIN"/>
    <property type="match status" value="1"/>
</dbReference>
<organism evidence="2 3">
    <name type="scientific">Phytohabitans rumicis</name>
    <dbReference type="NCBI Taxonomy" id="1076125"/>
    <lineage>
        <taxon>Bacteria</taxon>
        <taxon>Bacillati</taxon>
        <taxon>Actinomycetota</taxon>
        <taxon>Actinomycetes</taxon>
        <taxon>Micromonosporales</taxon>
        <taxon>Micromonosporaceae</taxon>
    </lineage>
</organism>
<dbReference type="Proteomes" id="UP000482960">
    <property type="component" value="Unassembled WGS sequence"/>
</dbReference>
<dbReference type="RefSeq" id="WP_173074858.1">
    <property type="nucleotide sequence ID" value="NZ_BAABJB010000029.1"/>
</dbReference>